<evidence type="ECO:0000313" key="2">
    <source>
        <dbReference type="Proteomes" id="UP000252085"/>
    </source>
</evidence>
<accession>A0A367RTK3</accession>
<dbReference type="Proteomes" id="UP000252085">
    <property type="component" value="Unassembled WGS sequence"/>
</dbReference>
<dbReference type="EMBL" id="LXQE01000085">
    <property type="protein sequence ID" value="RCJ39855.1"/>
    <property type="molecule type" value="Genomic_DNA"/>
</dbReference>
<name>A0A367RTK3_NOSPU</name>
<evidence type="ECO:0000313" key="1">
    <source>
        <dbReference type="EMBL" id="RCJ39855.1"/>
    </source>
</evidence>
<protein>
    <recommendedName>
        <fullName evidence="3">DUF4258 domain-containing protein</fullName>
    </recommendedName>
</protein>
<dbReference type="AlphaFoldDB" id="A0A367RTK3"/>
<dbReference type="InterPro" id="IPR025354">
    <property type="entry name" value="DUF4258"/>
</dbReference>
<dbReference type="Pfam" id="PF14076">
    <property type="entry name" value="DUF4258"/>
    <property type="match status" value="1"/>
</dbReference>
<evidence type="ECO:0008006" key="3">
    <source>
        <dbReference type="Google" id="ProtNLM"/>
    </source>
</evidence>
<sequence>MYCENLVFSRHAIQQMFYRRISQKEVKAAIYYGEVIEENPDDTPYPSYLILDFLEGKPIHVVFSYNEATDTGYVVTAYIPDTNIWLDGFKTRRQR</sequence>
<proteinExistence type="predicted"/>
<reference evidence="1 2" key="1">
    <citation type="submission" date="2016-04" db="EMBL/GenBank/DDBJ databases">
        <authorList>
            <person name="Evans L.H."/>
            <person name="Alamgir A."/>
            <person name="Owens N."/>
            <person name="Weber N.D."/>
            <person name="Virtaneva K."/>
            <person name="Barbian K."/>
            <person name="Babar A."/>
            <person name="Rosenke K."/>
        </authorList>
    </citation>
    <scope>NUCLEOTIDE SEQUENCE [LARGE SCALE GENOMIC DNA]</scope>
    <source>
        <strain evidence="1">NIES-2108</strain>
    </source>
</reference>
<gene>
    <name evidence="1" type="ORF">A6769_04615</name>
</gene>
<organism evidence="1 2">
    <name type="scientific">Nostoc punctiforme NIES-2108</name>
    <dbReference type="NCBI Taxonomy" id="1356359"/>
    <lineage>
        <taxon>Bacteria</taxon>
        <taxon>Bacillati</taxon>
        <taxon>Cyanobacteriota</taxon>
        <taxon>Cyanophyceae</taxon>
        <taxon>Nostocales</taxon>
        <taxon>Nostocaceae</taxon>
        <taxon>Nostoc</taxon>
    </lineage>
</organism>
<comment type="caution">
    <text evidence="1">The sequence shown here is derived from an EMBL/GenBank/DDBJ whole genome shotgun (WGS) entry which is preliminary data.</text>
</comment>